<proteinExistence type="predicted"/>
<feature type="region of interest" description="Disordered" evidence="1">
    <location>
        <begin position="58"/>
        <end position="84"/>
    </location>
</feature>
<comment type="caution">
    <text evidence="3">The sequence shown here is derived from an EMBL/GenBank/DDBJ whole genome shotgun (WGS) entry which is preliminary data.</text>
</comment>
<dbReference type="Proteomes" id="UP000321039">
    <property type="component" value="Unassembled WGS sequence"/>
</dbReference>
<dbReference type="Pfam" id="PF11219">
    <property type="entry name" value="DUF3014"/>
    <property type="match status" value="1"/>
</dbReference>
<gene>
    <name evidence="3" type="ORF">FV139_03310</name>
</gene>
<reference evidence="3 4" key="1">
    <citation type="submission" date="2019-08" db="EMBL/GenBank/DDBJ databases">
        <title>Parahaliea maris sp. nov., isolated from the surface seawater.</title>
        <authorList>
            <person name="Liu Y."/>
        </authorList>
    </citation>
    <scope>NUCLEOTIDE SEQUENCE [LARGE SCALE GENOMIC DNA]</scope>
    <source>
        <strain evidence="3 4">HSLHS9</strain>
    </source>
</reference>
<dbReference type="RefSeq" id="WP_148066792.1">
    <property type="nucleotide sequence ID" value="NZ_VRZA01000001.1"/>
</dbReference>
<feature type="transmembrane region" description="Helical" evidence="2">
    <location>
        <begin position="37"/>
        <end position="56"/>
    </location>
</feature>
<protein>
    <submittedName>
        <fullName evidence="3">DUF3014 domain-containing protein</fullName>
    </submittedName>
</protein>
<dbReference type="InterPro" id="IPR021382">
    <property type="entry name" value="DUF3014"/>
</dbReference>
<feature type="compositionally biased region" description="Basic and acidic residues" evidence="1">
    <location>
        <begin position="12"/>
        <end position="28"/>
    </location>
</feature>
<evidence type="ECO:0000256" key="1">
    <source>
        <dbReference type="SAM" id="MobiDB-lite"/>
    </source>
</evidence>
<keyword evidence="2" id="KW-0812">Transmembrane</keyword>
<organism evidence="3 4">
    <name type="scientific">Parahaliea maris</name>
    <dbReference type="NCBI Taxonomy" id="2716870"/>
    <lineage>
        <taxon>Bacteria</taxon>
        <taxon>Pseudomonadati</taxon>
        <taxon>Pseudomonadota</taxon>
        <taxon>Gammaproteobacteria</taxon>
        <taxon>Cellvibrionales</taxon>
        <taxon>Halieaceae</taxon>
        <taxon>Parahaliea</taxon>
    </lineage>
</organism>
<feature type="region of interest" description="Disordered" evidence="1">
    <location>
        <begin position="1"/>
        <end position="31"/>
    </location>
</feature>
<sequence length="303" mass="32980">MSTTEPENNSDDSMRAMPEDKYGDESRGGRGGFPVKPLLLVVVIGVALFLLFYPGGEKETPEPVPEAPPPVAATPPAPPAEDIPPREVTQVEVPEEPNMVVAPVPAEPPLPEPGDSDPLMREQLQAVGTAGELQGFNEGDHLLDRLVALVDGGSRGVLLRKILPMKAPSEPFPVEVVDDTLFMDLAGYERYDSYVDSVVALDTATIVDSFHSLRPLYEKAYAQLGLPAGDLDNAVIGSLDRIIGTPEFSEPLELRHDSVMYSFADPQLEDLSPLQKQLLRMGPDNTRRLKEKAREIRAGLLNQ</sequence>
<dbReference type="EMBL" id="VRZA01000001">
    <property type="protein sequence ID" value="TXS96520.1"/>
    <property type="molecule type" value="Genomic_DNA"/>
</dbReference>
<evidence type="ECO:0000313" key="3">
    <source>
        <dbReference type="EMBL" id="TXS96520.1"/>
    </source>
</evidence>
<keyword evidence="2" id="KW-1133">Transmembrane helix</keyword>
<keyword evidence="2" id="KW-0472">Membrane</keyword>
<feature type="compositionally biased region" description="Pro residues" evidence="1">
    <location>
        <begin position="62"/>
        <end position="82"/>
    </location>
</feature>
<name>A0A5C9AA43_9GAMM</name>
<keyword evidence="4" id="KW-1185">Reference proteome</keyword>
<evidence type="ECO:0000256" key="2">
    <source>
        <dbReference type="SAM" id="Phobius"/>
    </source>
</evidence>
<dbReference type="AlphaFoldDB" id="A0A5C9AA43"/>
<accession>A0A5C9AA43</accession>
<evidence type="ECO:0000313" key="4">
    <source>
        <dbReference type="Proteomes" id="UP000321039"/>
    </source>
</evidence>